<dbReference type="Gene3D" id="3.30.70.250">
    <property type="entry name" value="Malonyl-CoA ACP transacylase, ACP-binding"/>
    <property type="match status" value="1"/>
</dbReference>
<dbReference type="EC" id="2.3.1.39" evidence="4"/>
<gene>
    <name evidence="6" type="primary">fabD</name>
    <name evidence="6" type="ORF">JK358_18750</name>
</gene>
<dbReference type="InterPro" id="IPR050858">
    <property type="entry name" value="Mal-CoA-ACP_Trans/PKS_FabD"/>
</dbReference>
<sequence length="323" mass="33548">MTSSLASTTSAVPSRTRRVLAMFPGQGSQRAGMAAHLIEEYADAARVFDRAGELLGVPLAELCTTGSVEDLTPTEVAQPAIAVTGLATYGVLRSAGVEVDAVAGHSLGEYAALVAAGVLGFDDAVRLIGVRGTLMARVAQRTPGVMVAVSGLEAEVLERLCAETNGIAEVGNYNEPHQSVLSGESAAVRAVAERARTAGAERIVELRVDAPFHCSLMRVIEAEFTAATAEIDFSDPVVPLFSSVTGAPVTDGPQARALLCRQLAAPVRWVAVLGAAARAGITDYLEVGPGRVLSGLTSRTVAEPTVRSTNDGRRLAAVVRAYR</sequence>
<dbReference type="InterPro" id="IPR024925">
    <property type="entry name" value="Malonyl_CoA-ACP_transAc"/>
</dbReference>
<dbReference type="InterPro" id="IPR016035">
    <property type="entry name" value="Acyl_Trfase/lysoPLipase"/>
</dbReference>
<dbReference type="SUPFAM" id="SSF55048">
    <property type="entry name" value="Probable ACP-binding domain of malonyl-CoA ACP transacylase"/>
    <property type="match status" value="1"/>
</dbReference>
<dbReference type="InterPro" id="IPR004410">
    <property type="entry name" value="Malonyl_CoA-ACP_transAc_FabD"/>
</dbReference>
<dbReference type="InterPro" id="IPR016036">
    <property type="entry name" value="Malonyl_transacylase_ACP-bd"/>
</dbReference>
<accession>A0ABS1M782</accession>
<reference evidence="6 7" key="1">
    <citation type="submission" date="2021-01" db="EMBL/GenBank/DDBJ databases">
        <title>WGS of actinomycetes isolated from Thailand.</title>
        <authorList>
            <person name="Thawai C."/>
        </authorList>
    </citation>
    <scope>NUCLEOTIDE SEQUENCE [LARGE SCALE GENOMIC DNA]</scope>
    <source>
        <strain evidence="6 7">LPG 2</strain>
    </source>
</reference>
<evidence type="ECO:0000256" key="1">
    <source>
        <dbReference type="ARBA" id="ARBA00022679"/>
    </source>
</evidence>
<dbReference type="PANTHER" id="PTHR42681">
    <property type="entry name" value="MALONYL-COA-ACYL CARRIER PROTEIN TRANSACYLASE, MITOCHONDRIAL"/>
    <property type="match status" value="1"/>
</dbReference>
<dbReference type="Proteomes" id="UP000602198">
    <property type="component" value="Unassembled WGS sequence"/>
</dbReference>
<evidence type="ECO:0000313" key="6">
    <source>
        <dbReference type="EMBL" id="MBL1076441.1"/>
    </source>
</evidence>
<evidence type="ECO:0000256" key="2">
    <source>
        <dbReference type="ARBA" id="ARBA00023315"/>
    </source>
</evidence>
<dbReference type="RefSeq" id="WP_201949031.1">
    <property type="nucleotide sequence ID" value="NZ_JAERRJ010000007.1"/>
</dbReference>
<dbReference type="SUPFAM" id="SSF52151">
    <property type="entry name" value="FabD/lysophospholipase-like"/>
    <property type="match status" value="1"/>
</dbReference>
<dbReference type="InterPro" id="IPR001227">
    <property type="entry name" value="Ac_transferase_dom_sf"/>
</dbReference>
<dbReference type="NCBIfam" id="TIGR00128">
    <property type="entry name" value="fabD"/>
    <property type="match status" value="1"/>
</dbReference>
<evidence type="ECO:0000313" key="7">
    <source>
        <dbReference type="Proteomes" id="UP000602198"/>
    </source>
</evidence>
<keyword evidence="2 4" id="KW-0012">Acyltransferase</keyword>
<feature type="domain" description="Malonyl-CoA:ACP transacylase (MAT)" evidence="5">
    <location>
        <begin position="22"/>
        <end position="322"/>
    </location>
</feature>
<dbReference type="SMART" id="SM00827">
    <property type="entry name" value="PKS_AT"/>
    <property type="match status" value="1"/>
</dbReference>
<name>A0ABS1M782_9NOCA</name>
<dbReference type="PIRSF" id="PIRSF000446">
    <property type="entry name" value="Mct"/>
    <property type="match status" value="1"/>
</dbReference>
<keyword evidence="7" id="KW-1185">Reference proteome</keyword>
<comment type="catalytic activity">
    <reaction evidence="3 4">
        <text>holo-[ACP] + malonyl-CoA = malonyl-[ACP] + CoA</text>
        <dbReference type="Rhea" id="RHEA:41792"/>
        <dbReference type="Rhea" id="RHEA-COMP:9623"/>
        <dbReference type="Rhea" id="RHEA-COMP:9685"/>
        <dbReference type="ChEBI" id="CHEBI:57287"/>
        <dbReference type="ChEBI" id="CHEBI:57384"/>
        <dbReference type="ChEBI" id="CHEBI:64479"/>
        <dbReference type="ChEBI" id="CHEBI:78449"/>
        <dbReference type="EC" id="2.3.1.39"/>
    </reaction>
</comment>
<evidence type="ECO:0000256" key="4">
    <source>
        <dbReference type="PIRNR" id="PIRNR000446"/>
    </source>
</evidence>
<dbReference type="Gene3D" id="3.40.366.10">
    <property type="entry name" value="Malonyl-Coenzyme A Acyl Carrier Protein, domain 2"/>
    <property type="match status" value="1"/>
</dbReference>
<keyword evidence="1 4" id="KW-0808">Transferase</keyword>
<protein>
    <recommendedName>
        <fullName evidence="4">Malonyl CoA-acyl carrier protein transacylase</fullName>
        <ecNumber evidence="4">2.3.1.39</ecNumber>
    </recommendedName>
</protein>
<proteinExistence type="inferred from homology"/>
<dbReference type="Pfam" id="PF00698">
    <property type="entry name" value="Acyl_transf_1"/>
    <property type="match status" value="1"/>
</dbReference>
<dbReference type="InterPro" id="IPR014043">
    <property type="entry name" value="Acyl_transferase_dom"/>
</dbReference>
<evidence type="ECO:0000256" key="3">
    <source>
        <dbReference type="ARBA" id="ARBA00048462"/>
    </source>
</evidence>
<comment type="caution">
    <text evidence="6">The sequence shown here is derived from an EMBL/GenBank/DDBJ whole genome shotgun (WGS) entry which is preliminary data.</text>
</comment>
<evidence type="ECO:0000259" key="5">
    <source>
        <dbReference type="SMART" id="SM00827"/>
    </source>
</evidence>
<comment type="similarity">
    <text evidence="4">Belongs to the fabD family.</text>
</comment>
<dbReference type="GO" id="GO:0004314">
    <property type="term" value="F:[acyl-carrier-protein] S-malonyltransferase activity"/>
    <property type="evidence" value="ECO:0007669"/>
    <property type="project" value="UniProtKB-EC"/>
</dbReference>
<dbReference type="PANTHER" id="PTHR42681:SF1">
    <property type="entry name" value="MALONYL-COA-ACYL CARRIER PROTEIN TRANSACYLASE, MITOCHONDRIAL"/>
    <property type="match status" value="1"/>
</dbReference>
<dbReference type="EMBL" id="JAERRJ010000007">
    <property type="protein sequence ID" value="MBL1076441.1"/>
    <property type="molecule type" value="Genomic_DNA"/>
</dbReference>
<organism evidence="6 7">
    <name type="scientific">Nocardia acididurans</name>
    <dbReference type="NCBI Taxonomy" id="2802282"/>
    <lineage>
        <taxon>Bacteria</taxon>
        <taxon>Bacillati</taxon>
        <taxon>Actinomycetota</taxon>
        <taxon>Actinomycetes</taxon>
        <taxon>Mycobacteriales</taxon>
        <taxon>Nocardiaceae</taxon>
        <taxon>Nocardia</taxon>
    </lineage>
</organism>